<name>A0A829YEK2_9GAMM</name>
<dbReference type="Pfam" id="PF00756">
    <property type="entry name" value="Esterase"/>
    <property type="match status" value="1"/>
</dbReference>
<dbReference type="AlphaFoldDB" id="A0A829YEK2"/>
<dbReference type="InterPro" id="IPR050583">
    <property type="entry name" value="Mycobacterial_A85_antigen"/>
</dbReference>
<dbReference type="Proteomes" id="UP000445000">
    <property type="component" value="Unassembled WGS sequence"/>
</dbReference>
<dbReference type="InterPro" id="IPR000801">
    <property type="entry name" value="Esterase-like"/>
</dbReference>
<dbReference type="PANTHER" id="PTHR48098:SF1">
    <property type="entry name" value="DIACYLGLYCEROL ACYLTRANSFERASE_MYCOLYLTRANSFERASE AG85A"/>
    <property type="match status" value="1"/>
</dbReference>
<dbReference type="Gene3D" id="3.40.50.1820">
    <property type="entry name" value="alpha/beta hydrolase"/>
    <property type="match status" value="1"/>
</dbReference>
<comment type="caution">
    <text evidence="2">The sequence shown here is derived from an EMBL/GenBank/DDBJ whole genome shotgun (WGS) entry which is preliminary data.</text>
</comment>
<dbReference type="GO" id="GO:0016747">
    <property type="term" value="F:acyltransferase activity, transferring groups other than amino-acyl groups"/>
    <property type="evidence" value="ECO:0007669"/>
    <property type="project" value="TreeGrafter"/>
</dbReference>
<feature type="chain" id="PRO_5033040983" evidence="1">
    <location>
        <begin position="27"/>
        <end position="289"/>
    </location>
</feature>
<dbReference type="EMBL" id="BLJN01000003">
    <property type="protein sequence ID" value="GFE81714.1"/>
    <property type="molecule type" value="Genomic_DNA"/>
</dbReference>
<dbReference type="InterPro" id="IPR029058">
    <property type="entry name" value="AB_hydrolase_fold"/>
</dbReference>
<evidence type="ECO:0000256" key="1">
    <source>
        <dbReference type="SAM" id="SignalP"/>
    </source>
</evidence>
<evidence type="ECO:0000313" key="2">
    <source>
        <dbReference type="EMBL" id="GFE81714.1"/>
    </source>
</evidence>
<reference evidence="3" key="1">
    <citation type="submission" date="2020-01" db="EMBL/GenBank/DDBJ databases">
        <title>'Steroidobacter agaridevorans' sp. nov., agar-degrading bacteria isolated from rhizosphere soils.</title>
        <authorList>
            <person name="Ikenaga M."/>
            <person name="Kataoka M."/>
            <person name="Murouchi A."/>
            <person name="Katsuragi S."/>
            <person name="Sakai M."/>
        </authorList>
    </citation>
    <scope>NUCLEOTIDE SEQUENCE [LARGE SCALE GENOMIC DNA]</scope>
    <source>
        <strain evidence="3">YU21-B</strain>
    </source>
</reference>
<feature type="signal peptide" evidence="1">
    <location>
        <begin position="1"/>
        <end position="26"/>
    </location>
</feature>
<dbReference type="SUPFAM" id="SSF53474">
    <property type="entry name" value="alpha/beta-Hydrolases"/>
    <property type="match status" value="1"/>
</dbReference>
<keyword evidence="1" id="KW-0732">Signal</keyword>
<evidence type="ECO:0000313" key="3">
    <source>
        <dbReference type="Proteomes" id="UP000445000"/>
    </source>
</evidence>
<gene>
    <name evidence="2" type="ORF">GCM10011487_37140</name>
</gene>
<dbReference type="RefSeq" id="WP_161813326.1">
    <property type="nucleotide sequence ID" value="NZ_BLJN01000003.1"/>
</dbReference>
<proteinExistence type="predicted"/>
<accession>A0A829YEK2</accession>
<organism evidence="2 3">
    <name type="scientific">Steroidobacter agaridevorans</name>
    <dbReference type="NCBI Taxonomy" id="2695856"/>
    <lineage>
        <taxon>Bacteria</taxon>
        <taxon>Pseudomonadati</taxon>
        <taxon>Pseudomonadota</taxon>
        <taxon>Gammaproteobacteria</taxon>
        <taxon>Steroidobacterales</taxon>
        <taxon>Steroidobacteraceae</taxon>
        <taxon>Steroidobacter</taxon>
    </lineage>
</organism>
<dbReference type="PANTHER" id="PTHR48098">
    <property type="entry name" value="ENTEROCHELIN ESTERASE-RELATED"/>
    <property type="match status" value="1"/>
</dbReference>
<protein>
    <submittedName>
        <fullName evidence="2">Esterase</fullName>
    </submittedName>
</protein>
<sequence>MHQLHRVWRSLFLAAGALLLSSAAFASDVVTREFKSNALGREWKYEVYLPTGYETSRLSYPVLYLLHGNGGSGREWVDKGKVQSVADGLIASGDMPPAVIVMPDAGMTWYVDRKEKMEAAVLRDLFPEVEKTLRVLRTREGRLIGGLSMGGYGSLRFVLKYPEMFAAAALLSPAIYAPLPPPNSSARKVGTFGEPAFDEQVWTSLNYPSLWQGYLAKKMPVPMYINSGDDDEFMIEADATKLYSLLRANRQPAELRIVDGAHNWGVWGSTLGDAMKYVFRYSAKPVSAE</sequence>
<keyword evidence="3" id="KW-1185">Reference proteome</keyword>